<evidence type="ECO:0000256" key="4">
    <source>
        <dbReference type="SAM" id="MobiDB-lite"/>
    </source>
</evidence>
<evidence type="ECO:0000256" key="1">
    <source>
        <dbReference type="ARBA" id="ARBA00022723"/>
    </source>
</evidence>
<evidence type="ECO:0000256" key="3">
    <source>
        <dbReference type="ARBA" id="ARBA00022833"/>
    </source>
</evidence>
<feature type="compositionally biased region" description="Basic and acidic residues" evidence="4">
    <location>
        <begin position="857"/>
        <end position="874"/>
    </location>
</feature>
<dbReference type="PANTHER" id="PTHR46524">
    <property type="entry name" value="CW-TYPE ZINC FINGER"/>
    <property type="match status" value="1"/>
</dbReference>
<feature type="region of interest" description="Disordered" evidence="4">
    <location>
        <begin position="762"/>
        <end position="1144"/>
    </location>
</feature>
<evidence type="ECO:0000313" key="7">
    <source>
        <dbReference type="Proteomes" id="UP001497516"/>
    </source>
</evidence>
<feature type="compositionally biased region" description="Basic and acidic residues" evidence="4">
    <location>
        <begin position="936"/>
        <end position="949"/>
    </location>
</feature>
<dbReference type="Pfam" id="PF07496">
    <property type="entry name" value="zf-CW"/>
    <property type="match status" value="1"/>
</dbReference>
<keyword evidence="7" id="KW-1185">Reference proteome</keyword>
<feature type="compositionally biased region" description="Polar residues" evidence="4">
    <location>
        <begin position="1392"/>
        <end position="1401"/>
    </location>
</feature>
<dbReference type="InterPro" id="IPR011124">
    <property type="entry name" value="Znf_CW"/>
</dbReference>
<keyword evidence="2" id="KW-0863">Zinc-finger</keyword>
<gene>
    <name evidence="6" type="ORF">LTRI10_LOCUS31226</name>
</gene>
<feature type="region of interest" description="Disordered" evidence="4">
    <location>
        <begin position="444"/>
        <end position="470"/>
    </location>
</feature>
<feature type="region of interest" description="Disordered" evidence="4">
    <location>
        <begin position="512"/>
        <end position="571"/>
    </location>
</feature>
<dbReference type="Pfam" id="PF24756">
    <property type="entry name" value="THD_CWZF3-5-7"/>
    <property type="match status" value="1"/>
</dbReference>
<dbReference type="InterPro" id="IPR056406">
    <property type="entry name" value="THD_CWZF3/5/7"/>
</dbReference>
<dbReference type="EMBL" id="OZ034818">
    <property type="protein sequence ID" value="CAL1390442.1"/>
    <property type="molecule type" value="Genomic_DNA"/>
</dbReference>
<feature type="compositionally biased region" description="Basic and acidic residues" evidence="4">
    <location>
        <begin position="981"/>
        <end position="996"/>
    </location>
</feature>
<dbReference type="PROSITE" id="PS51050">
    <property type="entry name" value="ZF_CW"/>
    <property type="match status" value="1"/>
</dbReference>
<feature type="compositionally biased region" description="Gly residues" evidence="4">
    <location>
        <begin position="14"/>
        <end position="23"/>
    </location>
</feature>
<name>A0AAV2EXF1_9ROSI</name>
<feature type="compositionally biased region" description="Polar residues" evidence="4">
    <location>
        <begin position="1028"/>
        <end position="1039"/>
    </location>
</feature>
<keyword evidence="3" id="KW-0862">Zinc</keyword>
<feature type="compositionally biased region" description="Basic and acidic residues" evidence="4">
    <location>
        <begin position="1134"/>
        <end position="1144"/>
    </location>
</feature>
<feature type="compositionally biased region" description="Polar residues" evidence="4">
    <location>
        <begin position="117"/>
        <end position="133"/>
    </location>
</feature>
<feature type="region of interest" description="Disordered" evidence="4">
    <location>
        <begin position="1369"/>
        <end position="1423"/>
    </location>
</feature>
<feature type="region of interest" description="Disordered" evidence="4">
    <location>
        <begin position="104"/>
        <end position="165"/>
    </location>
</feature>
<feature type="compositionally biased region" description="Polar residues" evidence="4">
    <location>
        <begin position="1165"/>
        <end position="1186"/>
    </location>
</feature>
<feature type="domain" description="CW-type" evidence="5">
    <location>
        <begin position="668"/>
        <end position="721"/>
    </location>
</feature>
<dbReference type="Gene3D" id="3.30.40.100">
    <property type="match status" value="1"/>
</dbReference>
<evidence type="ECO:0000256" key="2">
    <source>
        <dbReference type="ARBA" id="ARBA00022771"/>
    </source>
</evidence>
<keyword evidence="1" id="KW-0479">Metal-binding</keyword>
<feature type="compositionally biased region" description="Basic and acidic residues" evidence="4">
    <location>
        <begin position="884"/>
        <end position="929"/>
    </location>
</feature>
<accession>A0AAV2EXF1</accession>
<feature type="region of interest" description="Disordered" evidence="4">
    <location>
        <begin position="231"/>
        <end position="256"/>
    </location>
</feature>
<feature type="compositionally biased region" description="Basic and acidic residues" evidence="4">
    <location>
        <begin position="1187"/>
        <end position="1210"/>
    </location>
</feature>
<feature type="compositionally biased region" description="Basic and acidic residues" evidence="4">
    <location>
        <begin position="1405"/>
        <end position="1419"/>
    </location>
</feature>
<dbReference type="Proteomes" id="UP001497516">
    <property type="component" value="Chromosome 5"/>
</dbReference>
<feature type="compositionally biased region" description="Acidic residues" evidence="4">
    <location>
        <begin position="27"/>
        <end position="38"/>
    </location>
</feature>
<evidence type="ECO:0000313" key="6">
    <source>
        <dbReference type="EMBL" id="CAL1390442.1"/>
    </source>
</evidence>
<dbReference type="PANTHER" id="PTHR46524:SF7">
    <property type="entry name" value="CW-TYPE ZINC FINGER"/>
    <property type="match status" value="1"/>
</dbReference>
<feature type="compositionally biased region" description="Basic and acidic residues" evidence="4">
    <location>
        <begin position="1044"/>
        <end position="1055"/>
    </location>
</feature>
<evidence type="ECO:0000259" key="5">
    <source>
        <dbReference type="PROSITE" id="PS51050"/>
    </source>
</evidence>
<dbReference type="GO" id="GO:0008270">
    <property type="term" value="F:zinc ion binding"/>
    <property type="evidence" value="ECO:0007669"/>
    <property type="project" value="UniProtKB-KW"/>
</dbReference>
<feature type="region of interest" description="Disordered" evidence="4">
    <location>
        <begin position="1164"/>
        <end position="1276"/>
    </location>
</feature>
<feature type="compositionally biased region" description="Low complexity" evidence="4">
    <location>
        <begin position="135"/>
        <end position="146"/>
    </location>
</feature>
<dbReference type="InterPro" id="IPR055300">
    <property type="entry name" value="CWZF3/5/7"/>
</dbReference>
<reference evidence="6 7" key="1">
    <citation type="submission" date="2024-04" db="EMBL/GenBank/DDBJ databases">
        <authorList>
            <person name="Fracassetti M."/>
        </authorList>
    </citation>
    <scope>NUCLEOTIDE SEQUENCE [LARGE SCALE GENOMIC DNA]</scope>
</reference>
<feature type="region of interest" description="Disordered" evidence="4">
    <location>
        <begin position="1"/>
        <end position="57"/>
    </location>
</feature>
<protein>
    <recommendedName>
        <fullName evidence="5">CW-type domain-containing protein</fullName>
    </recommendedName>
</protein>
<feature type="compositionally biased region" description="Basic and acidic residues" evidence="4">
    <location>
        <begin position="1106"/>
        <end position="1117"/>
    </location>
</feature>
<feature type="region of interest" description="Disordered" evidence="4">
    <location>
        <begin position="643"/>
        <end position="666"/>
    </location>
</feature>
<feature type="compositionally biased region" description="Basic and acidic residues" evidence="4">
    <location>
        <begin position="1264"/>
        <end position="1276"/>
    </location>
</feature>
<proteinExistence type="predicted"/>
<feature type="compositionally biased region" description="Polar residues" evidence="4">
    <location>
        <begin position="794"/>
        <end position="807"/>
    </location>
</feature>
<organism evidence="6 7">
    <name type="scientific">Linum trigynum</name>
    <dbReference type="NCBI Taxonomy" id="586398"/>
    <lineage>
        <taxon>Eukaryota</taxon>
        <taxon>Viridiplantae</taxon>
        <taxon>Streptophyta</taxon>
        <taxon>Embryophyta</taxon>
        <taxon>Tracheophyta</taxon>
        <taxon>Spermatophyta</taxon>
        <taxon>Magnoliopsida</taxon>
        <taxon>eudicotyledons</taxon>
        <taxon>Gunneridae</taxon>
        <taxon>Pentapetalae</taxon>
        <taxon>rosids</taxon>
        <taxon>fabids</taxon>
        <taxon>Malpighiales</taxon>
        <taxon>Linaceae</taxon>
        <taxon>Linum</taxon>
    </lineage>
</organism>
<sequence>MLSLERRDARKELGVGGGGGGGREMMMMEEDTELEEGEACSYHSPNNDDDDDDCDATMDPDVALSYLDEKLQHVLGHFQKDFEGGVSAENLGAKFGGYGSFLSSQRSPAWSHPRTPPNVQQTSNLPKSPNTLQYGAGRRSSDSSGAPQAIRPGHTSAGALSLPSTKMPSLTVASLKQERRMPSAHMPEEVIGREIFTKKPNSLPDPKMLKFRIKVGSDNLSTQTNDALYSGLGLNVSPSSSTEDSPSESEEMSHDLHHASLESPAHIIRIMTSFPVHGGLLLSPLPDFLIHLMEKERLPRDSGSIPVSNLGKKMLGQGKMKLLERCELSSESKNDYKKVSESGIEIASSKEMVLDSLACDRLVSHTLRLPLLSSAYSTTGETIKGSGMASNLSKEVCKDGLKDNAVIDPEKVPFIPMASQEDGCIVNSIATTLCEDLEDKKDESLDSASECSRKGGPRRRGKSSNSVKIDANISKVGKALRAESTESIKHKTDQKFSSQKYEGEKFISSKECLPSEGKKKPKKSQNHSNVVAEISKTGSIGGPYSASRIPKDSHVNDSTEGELEDLKVQKTVGKSGDRYRDFFGDMELEHEDSHPSPSETSHVDRVKAAHVVHKETNGISKSLVERLNGKKNDKMLASEVYSKPGSSAALHPQNVPADPAPVSTDPVVTEDDHWVCCDKCQTWRLLPFGKNPDDLPEKWLCEMLDWLPGMNRCGFTEEETTEALIASYRAAAPNGKSGPAGDHGGHMTKGTLRGVRTHDAIAASRQKKHALRESSNKEGLIQLPNSAKRAVATSVPNGSVSETSRSLKISEAELMKSSRSSDAAMGNNKPKLKGKHKVLDNFSDGGETRQPKMRSKRVSDEDLVRASKKLKAEDLPEDPMSDYVSEKNGPDIRSGKLRSKESDHTSSKDSKNEQKDEKKVYAKKPKDEVQIALDVRSMDRQKHKDGEVVKKRKANEDFDANVRSSSPFFTESLLHDGGIMAKEDISDSDFRKEKKALLSRSIGKEVSNGKGDGRTEKKGSHGRKQQSRQDLGSTLSQRSLDGVECSKKDSGDRHPPVAATSSSSKVSGSHRTKGNILDTKGSPVESVSSLPIGTPKPDKLVAAARNTERHVNRKCSDGEDEGFGDQFGKRKKDKNIDLGRHGSLEPYIDFKEKDYGQCLSFGKVKQQSVPTVDSTNQQIASATANSSDKDTQHHSRSGGKDKHHNEERPNGNHSQSNGSRSRKSTKGSSSSRSKDRSFDTSLDNGKPRASDSTTAHAASFGVKSGDRKNKADEKIGVMSDRKESRYLDKSSGGLLLVGNGKTDARPNLGGHNCPGDDGLASNTDDAKPSLPLEGQMSSAKEKEISANPCGIIQEEKSLSVKGNVGKGLSVSASGGDKPQKHIRKVDHPPNGINHSSGNKISNGHRIRDHDAPSPVKRDSSSQAANNALKEAKNLKHLADRLKNSGSVQESTRLYFEASLKFLHGASLLESGSNENAKDMIQSMQIYTSTAKLCEFCAHEYEKSRDMAAAALAYKCMEVAYLRVIHCSHSSANRDRHELQMALQMIPTGESPSSSASDIDNLNHPTAVDKVTLGKGISSPQVTGGHIIAARNRTNVTRLLTFAQNVNFAMEASRKSRTAFAAASISLGDSQSREGITSIKTALDFSFHDVEGLLRLIRLAVEAISR</sequence>
<feature type="compositionally biased region" description="Acidic residues" evidence="4">
    <location>
        <begin position="47"/>
        <end position="57"/>
    </location>
</feature>
<feature type="compositionally biased region" description="Basic and acidic residues" evidence="4">
    <location>
        <begin position="1"/>
        <end position="13"/>
    </location>
</feature>